<dbReference type="Gene3D" id="1.10.510.10">
    <property type="entry name" value="Transferase(Phosphotransferase) domain 1"/>
    <property type="match status" value="1"/>
</dbReference>
<keyword evidence="4 7" id="KW-0547">Nucleotide-binding</keyword>
<evidence type="ECO:0000256" key="6">
    <source>
        <dbReference type="ARBA" id="ARBA00022840"/>
    </source>
</evidence>
<keyword evidence="9" id="KW-1133">Transmembrane helix</keyword>
<feature type="compositionally biased region" description="Low complexity" evidence="8">
    <location>
        <begin position="394"/>
        <end position="408"/>
    </location>
</feature>
<dbReference type="PROSITE" id="PS50011">
    <property type="entry name" value="PROTEIN_KINASE_DOM"/>
    <property type="match status" value="1"/>
</dbReference>
<evidence type="ECO:0000256" key="1">
    <source>
        <dbReference type="ARBA" id="ARBA00012513"/>
    </source>
</evidence>
<keyword evidence="12" id="KW-1185">Reference proteome</keyword>
<accession>A0ABP7A2F7</accession>
<evidence type="ECO:0000256" key="2">
    <source>
        <dbReference type="ARBA" id="ARBA00022527"/>
    </source>
</evidence>
<feature type="region of interest" description="Disordered" evidence="8">
    <location>
        <begin position="274"/>
        <end position="343"/>
    </location>
</feature>
<feature type="compositionally biased region" description="Low complexity" evidence="8">
    <location>
        <begin position="296"/>
        <end position="318"/>
    </location>
</feature>
<dbReference type="Pfam" id="PF00069">
    <property type="entry name" value="Pkinase"/>
    <property type="match status" value="1"/>
</dbReference>
<keyword evidence="6 7" id="KW-0067">ATP-binding</keyword>
<evidence type="ECO:0000256" key="4">
    <source>
        <dbReference type="ARBA" id="ARBA00022741"/>
    </source>
</evidence>
<keyword evidence="9" id="KW-0812">Transmembrane</keyword>
<protein>
    <recommendedName>
        <fullName evidence="1">non-specific serine/threonine protein kinase</fullName>
        <ecNumber evidence="1">2.7.11.1</ecNumber>
    </recommendedName>
</protein>
<evidence type="ECO:0000256" key="9">
    <source>
        <dbReference type="SAM" id="Phobius"/>
    </source>
</evidence>
<dbReference type="InterPro" id="IPR011009">
    <property type="entry name" value="Kinase-like_dom_sf"/>
</dbReference>
<organism evidence="11 12">
    <name type="scientific">Microlunatus ginsengisoli</name>
    <dbReference type="NCBI Taxonomy" id="363863"/>
    <lineage>
        <taxon>Bacteria</taxon>
        <taxon>Bacillati</taxon>
        <taxon>Actinomycetota</taxon>
        <taxon>Actinomycetes</taxon>
        <taxon>Propionibacteriales</taxon>
        <taxon>Propionibacteriaceae</taxon>
        <taxon>Microlunatus</taxon>
    </lineage>
</organism>
<evidence type="ECO:0000313" key="11">
    <source>
        <dbReference type="EMBL" id="GAA3623610.1"/>
    </source>
</evidence>
<proteinExistence type="predicted"/>
<evidence type="ECO:0000256" key="5">
    <source>
        <dbReference type="ARBA" id="ARBA00022777"/>
    </source>
</evidence>
<comment type="caution">
    <text evidence="11">The sequence shown here is derived from an EMBL/GenBank/DDBJ whole genome shotgun (WGS) entry which is preliminary data.</text>
</comment>
<dbReference type="InterPro" id="IPR008271">
    <property type="entry name" value="Ser/Thr_kinase_AS"/>
</dbReference>
<dbReference type="InterPro" id="IPR017441">
    <property type="entry name" value="Protein_kinase_ATP_BS"/>
</dbReference>
<sequence>MTGPGALIADRYRLVRQLGAGGMGVVWQALDERLDRPVAVKQLRTQPGLTAAETDLAARRAIREARINARLHHPHAVSVYDVVEHQGSPCIVMELVPSVPLTEAMHGLGALTASEAARVGSQVAAALATAHDLGIVHRDVKPGNVLIGDDGAARICDFGISRTFGDTTLTMTGMLTGTPAYLAPEVARGEASTFASDVYSLGATLYAAVEGEPPFGSDGNVIAVLYRVTAGDARPPERSGALGPLLMAMMSAEPKDRPSMAQAAALLSTLADGRTLRPGHEAGDRIPPMPPVRPNAPSADAPTSALPPADTPTALAQRPPDPAPAAPPQAAAPSAQAAAPPAAQKRRRPGLLVAAIVVLILLAGTAAIAWLLPNLERPTTGPGPNPAVTRPGVTESAPSEPTTTEPSSNRSNQTPTPVPTTAQLAQAVTDYYALLPDDTNAGWELLTPAYQRRTGGRNSYQKFWKTSTR</sequence>
<keyword evidence="2" id="KW-0723">Serine/threonine-protein kinase</keyword>
<feature type="compositionally biased region" description="Low complexity" evidence="8">
    <location>
        <begin position="328"/>
        <end position="343"/>
    </location>
</feature>
<dbReference type="Proteomes" id="UP001501490">
    <property type="component" value="Unassembled WGS sequence"/>
</dbReference>
<dbReference type="PROSITE" id="PS00108">
    <property type="entry name" value="PROTEIN_KINASE_ST"/>
    <property type="match status" value="1"/>
</dbReference>
<dbReference type="CDD" id="cd14014">
    <property type="entry name" value="STKc_PknB_like"/>
    <property type="match status" value="1"/>
</dbReference>
<keyword evidence="3" id="KW-0808">Transferase</keyword>
<feature type="compositionally biased region" description="Basic and acidic residues" evidence="8">
    <location>
        <begin position="274"/>
        <end position="284"/>
    </location>
</feature>
<feature type="transmembrane region" description="Helical" evidence="9">
    <location>
        <begin position="351"/>
        <end position="372"/>
    </location>
</feature>
<dbReference type="PANTHER" id="PTHR43289">
    <property type="entry name" value="MITOGEN-ACTIVATED PROTEIN KINASE KINASE KINASE 20-RELATED"/>
    <property type="match status" value="1"/>
</dbReference>
<dbReference type="Gene3D" id="3.30.200.20">
    <property type="entry name" value="Phosphorylase Kinase, domain 1"/>
    <property type="match status" value="1"/>
</dbReference>
<dbReference type="EC" id="2.7.11.1" evidence="1"/>
<dbReference type="PANTHER" id="PTHR43289:SF6">
    <property type="entry name" value="SERINE_THREONINE-PROTEIN KINASE NEKL-3"/>
    <property type="match status" value="1"/>
</dbReference>
<evidence type="ECO:0000259" key="10">
    <source>
        <dbReference type="PROSITE" id="PS50011"/>
    </source>
</evidence>
<evidence type="ECO:0000256" key="7">
    <source>
        <dbReference type="PROSITE-ProRule" id="PRU10141"/>
    </source>
</evidence>
<feature type="domain" description="Protein kinase" evidence="10">
    <location>
        <begin position="12"/>
        <end position="270"/>
    </location>
</feature>
<dbReference type="SUPFAM" id="SSF56112">
    <property type="entry name" value="Protein kinase-like (PK-like)"/>
    <property type="match status" value="1"/>
</dbReference>
<dbReference type="SMART" id="SM00220">
    <property type="entry name" value="S_TKc"/>
    <property type="match status" value="1"/>
</dbReference>
<dbReference type="PROSITE" id="PS00107">
    <property type="entry name" value="PROTEIN_KINASE_ATP"/>
    <property type="match status" value="1"/>
</dbReference>
<keyword evidence="9" id="KW-0472">Membrane</keyword>
<feature type="compositionally biased region" description="Polar residues" evidence="8">
    <location>
        <begin position="409"/>
        <end position="419"/>
    </location>
</feature>
<evidence type="ECO:0000256" key="8">
    <source>
        <dbReference type="SAM" id="MobiDB-lite"/>
    </source>
</evidence>
<dbReference type="InterPro" id="IPR000719">
    <property type="entry name" value="Prot_kinase_dom"/>
</dbReference>
<dbReference type="EMBL" id="BAABAB010000018">
    <property type="protein sequence ID" value="GAA3623610.1"/>
    <property type="molecule type" value="Genomic_DNA"/>
</dbReference>
<reference evidence="12" key="1">
    <citation type="journal article" date="2019" name="Int. J. Syst. Evol. Microbiol.">
        <title>The Global Catalogue of Microorganisms (GCM) 10K type strain sequencing project: providing services to taxonomists for standard genome sequencing and annotation.</title>
        <authorList>
            <consortium name="The Broad Institute Genomics Platform"/>
            <consortium name="The Broad Institute Genome Sequencing Center for Infectious Disease"/>
            <person name="Wu L."/>
            <person name="Ma J."/>
        </authorList>
    </citation>
    <scope>NUCLEOTIDE SEQUENCE [LARGE SCALE GENOMIC DNA]</scope>
    <source>
        <strain evidence="12">JCM 16929</strain>
    </source>
</reference>
<feature type="binding site" evidence="7">
    <location>
        <position position="41"/>
    </location>
    <ligand>
        <name>ATP</name>
        <dbReference type="ChEBI" id="CHEBI:30616"/>
    </ligand>
</feature>
<name>A0ABP7A2F7_9ACTN</name>
<feature type="region of interest" description="Disordered" evidence="8">
    <location>
        <begin position="377"/>
        <end position="419"/>
    </location>
</feature>
<gene>
    <name evidence="11" type="ORF">GCM10022236_27490</name>
</gene>
<keyword evidence="5" id="KW-0418">Kinase</keyword>
<evidence type="ECO:0000256" key="3">
    <source>
        <dbReference type="ARBA" id="ARBA00022679"/>
    </source>
</evidence>
<evidence type="ECO:0000313" key="12">
    <source>
        <dbReference type="Proteomes" id="UP001501490"/>
    </source>
</evidence>